<gene>
    <name evidence="2" type="ORF">HPB51_012858</name>
</gene>
<name>A0A9J6EGC1_RHIMP</name>
<dbReference type="Proteomes" id="UP000821866">
    <property type="component" value="Chromosome 2"/>
</dbReference>
<protein>
    <recommendedName>
        <fullName evidence="4">CCHC-type domain-containing protein</fullName>
    </recommendedName>
</protein>
<feature type="region of interest" description="Disordered" evidence="1">
    <location>
        <begin position="138"/>
        <end position="230"/>
    </location>
</feature>
<sequence length="230" mass="23842">MQFLRCHGTGHVHRDCRVPRCLKCRRTDTWTRTASAPYASATGLPRADEHDELMDVVEAEEAAQGTDETNKQTGPQASSSPSGCEPSTVEAPEAGPAPVGDTGKDVAATPVKVSCDSNAATEATTKATVCSAARQAGELKSLNEPLLKKCGVPSSNSVAASKRPHPQASNGGAETEVPSVEEPPAKTAQGRRPSLRPRPNLTADKRVGNGENVGQGPTVPPDDNACDGAV</sequence>
<feature type="compositionally biased region" description="Polar residues" evidence="1">
    <location>
        <begin position="71"/>
        <end position="82"/>
    </location>
</feature>
<evidence type="ECO:0000313" key="3">
    <source>
        <dbReference type="Proteomes" id="UP000821866"/>
    </source>
</evidence>
<dbReference type="AlphaFoldDB" id="A0A9J6EGC1"/>
<accession>A0A9J6EGC1</accession>
<keyword evidence="3" id="KW-1185">Reference proteome</keyword>
<feature type="region of interest" description="Disordered" evidence="1">
    <location>
        <begin position="60"/>
        <end position="105"/>
    </location>
</feature>
<proteinExistence type="predicted"/>
<reference evidence="2" key="1">
    <citation type="journal article" date="2020" name="Cell">
        <title>Large-Scale Comparative Analyses of Tick Genomes Elucidate Their Genetic Diversity and Vector Capacities.</title>
        <authorList>
            <consortium name="Tick Genome and Microbiome Consortium (TIGMIC)"/>
            <person name="Jia N."/>
            <person name="Wang J."/>
            <person name="Shi W."/>
            <person name="Du L."/>
            <person name="Sun Y."/>
            <person name="Zhan W."/>
            <person name="Jiang J.F."/>
            <person name="Wang Q."/>
            <person name="Zhang B."/>
            <person name="Ji P."/>
            <person name="Bell-Sakyi L."/>
            <person name="Cui X.M."/>
            <person name="Yuan T.T."/>
            <person name="Jiang B.G."/>
            <person name="Yang W.F."/>
            <person name="Lam T.T."/>
            <person name="Chang Q.C."/>
            <person name="Ding S.J."/>
            <person name="Wang X.J."/>
            <person name="Zhu J.G."/>
            <person name="Ruan X.D."/>
            <person name="Zhao L."/>
            <person name="Wei J.T."/>
            <person name="Ye R.Z."/>
            <person name="Que T.C."/>
            <person name="Du C.H."/>
            <person name="Zhou Y.H."/>
            <person name="Cheng J.X."/>
            <person name="Dai P.F."/>
            <person name="Guo W.B."/>
            <person name="Han X.H."/>
            <person name="Huang E.J."/>
            <person name="Li L.F."/>
            <person name="Wei W."/>
            <person name="Gao Y.C."/>
            <person name="Liu J.Z."/>
            <person name="Shao H.Z."/>
            <person name="Wang X."/>
            <person name="Wang C.C."/>
            <person name="Yang T.C."/>
            <person name="Huo Q.B."/>
            <person name="Li W."/>
            <person name="Chen H.Y."/>
            <person name="Chen S.E."/>
            <person name="Zhou L.G."/>
            <person name="Ni X.B."/>
            <person name="Tian J.H."/>
            <person name="Sheng Y."/>
            <person name="Liu T."/>
            <person name="Pan Y.S."/>
            <person name="Xia L.Y."/>
            <person name="Li J."/>
            <person name="Zhao F."/>
            <person name="Cao W.C."/>
        </authorList>
    </citation>
    <scope>NUCLEOTIDE SEQUENCE</scope>
    <source>
        <strain evidence="2">Rmic-2018</strain>
    </source>
</reference>
<reference evidence="2" key="2">
    <citation type="submission" date="2021-09" db="EMBL/GenBank/DDBJ databases">
        <authorList>
            <person name="Jia N."/>
            <person name="Wang J."/>
            <person name="Shi W."/>
            <person name="Du L."/>
            <person name="Sun Y."/>
            <person name="Zhan W."/>
            <person name="Jiang J."/>
            <person name="Wang Q."/>
            <person name="Zhang B."/>
            <person name="Ji P."/>
            <person name="Sakyi L.B."/>
            <person name="Cui X."/>
            <person name="Yuan T."/>
            <person name="Jiang B."/>
            <person name="Yang W."/>
            <person name="Lam T.T.-Y."/>
            <person name="Chang Q."/>
            <person name="Ding S."/>
            <person name="Wang X."/>
            <person name="Zhu J."/>
            <person name="Ruan X."/>
            <person name="Zhao L."/>
            <person name="Wei J."/>
            <person name="Que T."/>
            <person name="Du C."/>
            <person name="Cheng J."/>
            <person name="Dai P."/>
            <person name="Han X."/>
            <person name="Huang E."/>
            <person name="Gao Y."/>
            <person name="Liu J."/>
            <person name="Shao H."/>
            <person name="Ye R."/>
            <person name="Li L."/>
            <person name="Wei W."/>
            <person name="Wang X."/>
            <person name="Wang C."/>
            <person name="Huo Q."/>
            <person name="Li W."/>
            <person name="Guo W."/>
            <person name="Chen H."/>
            <person name="Chen S."/>
            <person name="Zhou L."/>
            <person name="Zhou L."/>
            <person name="Ni X."/>
            <person name="Tian J."/>
            <person name="Zhou Y."/>
            <person name="Sheng Y."/>
            <person name="Liu T."/>
            <person name="Pan Y."/>
            <person name="Xia L."/>
            <person name="Li J."/>
            <person name="Zhao F."/>
            <person name="Cao W."/>
        </authorList>
    </citation>
    <scope>NUCLEOTIDE SEQUENCE</scope>
    <source>
        <strain evidence="2">Rmic-2018</strain>
        <tissue evidence="2">Larvae</tissue>
    </source>
</reference>
<dbReference type="EMBL" id="JABSTU010000004">
    <property type="protein sequence ID" value="KAH8033430.1"/>
    <property type="molecule type" value="Genomic_DNA"/>
</dbReference>
<evidence type="ECO:0008006" key="4">
    <source>
        <dbReference type="Google" id="ProtNLM"/>
    </source>
</evidence>
<evidence type="ECO:0000256" key="1">
    <source>
        <dbReference type="SAM" id="MobiDB-lite"/>
    </source>
</evidence>
<evidence type="ECO:0000313" key="2">
    <source>
        <dbReference type="EMBL" id="KAH8033430.1"/>
    </source>
</evidence>
<comment type="caution">
    <text evidence="2">The sequence shown here is derived from an EMBL/GenBank/DDBJ whole genome shotgun (WGS) entry which is preliminary data.</text>
</comment>
<organism evidence="2 3">
    <name type="scientific">Rhipicephalus microplus</name>
    <name type="common">Cattle tick</name>
    <name type="synonym">Boophilus microplus</name>
    <dbReference type="NCBI Taxonomy" id="6941"/>
    <lineage>
        <taxon>Eukaryota</taxon>
        <taxon>Metazoa</taxon>
        <taxon>Ecdysozoa</taxon>
        <taxon>Arthropoda</taxon>
        <taxon>Chelicerata</taxon>
        <taxon>Arachnida</taxon>
        <taxon>Acari</taxon>
        <taxon>Parasitiformes</taxon>
        <taxon>Ixodida</taxon>
        <taxon>Ixodoidea</taxon>
        <taxon>Ixodidae</taxon>
        <taxon>Rhipicephalinae</taxon>
        <taxon>Rhipicephalus</taxon>
        <taxon>Boophilus</taxon>
    </lineage>
</organism>